<evidence type="ECO:0000256" key="5">
    <source>
        <dbReference type="SAM" id="MobiDB-lite"/>
    </source>
</evidence>
<dbReference type="PROSITE" id="PS50977">
    <property type="entry name" value="HTH_TETR_2"/>
    <property type="match status" value="1"/>
</dbReference>
<dbReference type="InterPro" id="IPR009057">
    <property type="entry name" value="Homeodomain-like_sf"/>
</dbReference>
<gene>
    <name evidence="7" type="ORF">GII31_10940</name>
</gene>
<evidence type="ECO:0000256" key="3">
    <source>
        <dbReference type="ARBA" id="ARBA00023163"/>
    </source>
</evidence>
<evidence type="ECO:0000256" key="4">
    <source>
        <dbReference type="PROSITE-ProRule" id="PRU00335"/>
    </source>
</evidence>
<dbReference type="SUPFAM" id="SSF46689">
    <property type="entry name" value="Homeodomain-like"/>
    <property type="match status" value="1"/>
</dbReference>
<feature type="region of interest" description="Disordered" evidence="5">
    <location>
        <begin position="1"/>
        <end position="21"/>
    </location>
</feature>
<dbReference type="PANTHER" id="PTHR30055:SF151">
    <property type="entry name" value="TRANSCRIPTIONAL REGULATORY PROTEIN"/>
    <property type="match status" value="1"/>
</dbReference>
<dbReference type="PANTHER" id="PTHR30055">
    <property type="entry name" value="HTH-TYPE TRANSCRIPTIONAL REGULATOR RUTR"/>
    <property type="match status" value="1"/>
</dbReference>
<dbReference type="InterPro" id="IPR001647">
    <property type="entry name" value="HTH_TetR"/>
</dbReference>
<dbReference type="EMBL" id="CP045809">
    <property type="protein sequence ID" value="QHN35328.1"/>
    <property type="molecule type" value="Genomic_DNA"/>
</dbReference>
<proteinExistence type="predicted"/>
<dbReference type="InterPro" id="IPR050109">
    <property type="entry name" value="HTH-type_TetR-like_transc_reg"/>
</dbReference>
<feature type="domain" description="HTH tetR-type" evidence="6">
    <location>
        <begin position="20"/>
        <end position="80"/>
    </location>
</feature>
<evidence type="ECO:0000256" key="2">
    <source>
        <dbReference type="ARBA" id="ARBA00023125"/>
    </source>
</evidence>
<evidence type="ECO:0000313" key="8">
    <source>
        <dbReference type="Proteomes" id="UP001059836"/>
    </source>
</evidence>
<dbReference type="RefSeq" id="WP_213249461.1">
    <property type="nucleotide sequence ID" value="NZ_CP045806.1"/>
</dbReference>
<feature type="DNA-binding region" description="H-T-H motif" evidence="4">
    <location>
        <begin position="43"/>
        <end position="62"/>
    </location>
</feature>
<evidence type="ECO:0000256" key="1">
    <source>
        <dbReference type="ARBA" id="ARBA00023015"/>
    </source>
</evidence>
<keyword evidence="2 4" id="KW-0238">DNA-binding</keyword>
<dbReference type="Proteomes" id="UP001059836">
    <property type="component" value="Chromosome"/>
</dbReference>
<organism evidence="7 8">
    <name type="scientific">Gordonia pseudamarae</name>
    <dbReference type="NCBI Taxonomy" id="2831662"/>
    <lineage>
        <taxon>Bacteria</taxon>
        <taxon>Bacillati</taxon>
        <taxon>Actinomycetota</taxon>
        <taxon>Actinomycetes</taxon>
        <taxon>Mycobacteriales</taxon>
        <taxon>Gordoniaceae</taxon>
        <taxon>Gordonia</taxon>
    </lineage>
</organism>
<dbReference type="Pfam" id="PF00440">
    <property type="entry name" value="TetR_N"/>
    <property type="match status" value="1"/>
</dbReference>
<keyword evidence="3" id="KW-0804">Transcription</keyword>
<keyword evidence="8" id="KW-1185">Reference proteome</keyword>
<keyword evidence="1" id="KW-0805">Transcription regulation</keyword>
<evidence type="ECO:0000313" key="7">
    <source>
        <dbReference type="EMBL" id="QHN35328.1"/>
    </source>
</evidence>
<name>A0ABX6IHH8_9ACTN</name>
<accession>A0ABX6IHH8</accession>
<protein>
    <submittedName>
        <fullName evidence="7">TetR family transcriptional regulator</fullName>
    </submittedName>
</protein>
<dbReference type="Gene3D" id="1.10.357.10">
    <property type="entry name" value="Tetracycline Repressor, domain 2"/>
    <property type="match status" value="1"/>
</dbReference>
<reference evidence="7" key="1">
    <citation type="journal article" date="2021" name="Nat. Microbiol.">
        <title>Cocultivation of an ultrasmall environmental parasitic bacterium with lytic ability against bacteria associated with wastewater foams.</title>
        <authorList>
            <person name="Batinovic S."/>
            <person name="Rose J.J.A."/>
            <person name="Ratcliffe J."/>
            <person name="Seviour R.J."/>
            <person name="Petrovski S."/>
        </authorList>
    </citation>
    <scope>NUCLEOTIDE SEQUENCE</scope>
    <source>
        <strain evidence="7">CON9</strain>
    </source>
</reference>
<evidence type="ECO:0000259" key="6">
    <source>
        <dbReference type="PROSITE" id="PS50977"/>
    </source>
</evidence>
<sequence>MNSPERVRRGRPPKDGARRPLTKETIGAAAVAVAGAEGFRALTMRRLASELGVTVRALYNVIADRQEAIDLAAAHLIASLPEHHYDPERWRQSIRDWYLAGRAGYRPLARALLISMEETVTAAAVPVERILSPERMLRFLTDIGLSAQQASAVRGHMLLDLFAFSLLIDHQWDTTPEELRPLMFEPVPKPWLEANPDVSAPISRELADAGTPTTPDDVLDAVADRTIAYIESLLR</sequence>
<feature type="compositionally biased region" description="Basic and acidic residues" evidence="5">
    <location>
        <begin position="12"/>
        <end position="21"/>
    </location>
</feature>